<dbReference type="KEGG" id="hav:AT03_15930"/>
<dbReference type="InterPro" id="IPR016773">
    <property type="entry name" value="Fe3_uptake_reg_CjrA_prd"/>
</dbReference>
<evidence type="ECO:0000259" key="2">
    <source>
        <dbReference type="Pfam" id="PF04187"/>
    </source>
</evidence>
<reference evidence="3 4" key="1">
    <citation type="journal article" date="2014" name="Gut Pathog.">
        <title>Gene clusters of Hafnia alvei strain FB1 important in survival and pathogenesis: a draft genome perspective.</title>
        <authorList>
            <person name="Tan J.Y."/>
            <person name="Yin W.F."/>
            <person name="Chan K.G."/>
        </authorList>
    </citation>
    <scope>NUCLEOTIDE SEQUENCE [LARGE SCALE GENOMIC DNA]</scope>
    <source>
        <strain evidence="3 4">FB1</strain>
    </source>
</reference>
<dbReference type="PATRIC" id="fig|1453496.5.peg.3261"/>
<dbReference type="InterPro" id="IPR007314">
    <property type="entry name" value="Cofac_haem-bd_dom"/>
</dbReference>
<dbReference type="AlphaFoldDB" id="A0A097R4T3"/>
<dbReference type="SUPFAM" id="SSF159501">
    <property type="entry name" value="EreA/ChaN-like"/>
    <property type="match status" value="1"/>
</dbReference>
<evidence type="ECO:0000313" key="4">
    <source>
        <dbReference type="Proteomes" id="UP000029986"/>
    </source>
</evidence>
<feature type="chain" id="PRO_5001932245" evidence="1">
    <location>
        <begin position="23"/>
        <end position="280"/>
    </location>
</feature>
<dbReference type="EMBL" id="CP009706">
    <property type="protein sequence ID" value="AIU73729.1"/>
    <property type="molecule type" value="Genomic_DNA"/>
</dbReference>
<feature type="signal peptide" evidence="1">
    <location>
        <begin position="1"/>
        <end position="22"/>
    </location>
</feature>
<feature type="domain" description="Haem-binding uptake Tiki superfamily ChaN" evidence="2">
    <location>
        <begin position="47"/>
        <end position="243"/>
    </location>
</feature>
<dbReference type="Gene3D" id="1.10.8.760">
    <property type="entry name" value="Haem-binding uptake, Tiki superfamily, ChaN, domain 2"/>
    <property type="match status" value="1"/>
</dbReference>
<proteinExistence type="predicted"/>
<dbReference type="OrthoDB" id="9795827at2"/>
<dbReference type="RefSeq" id="WP_025797448.1">
    <property type="nucleotide sequence ID" value="NZ_CP009706.1"/>
</dbReference>
<name>A0A097R4T3_HAFAL</name>
<gene>
    <name evidence="3" type="ORF">AT03_15930</name>
</gene>
<dbReference type="Gene3D" id="3.40.50.11550">
    <property type="match status" value="1"/>
</dbReference>
<dbReference type="CDD" id="cd14727">
    <property type="entry name" value="ChanN-like"/>
    <property type="match status" value="1"/>
</dbReference>
<sequence>MKKIGLLAAAFLLSACGIGQHAQTISAVPQDNIVDLHTGQKLTPQQLLAKLSTQPRVIVGEKHDNLQHHQIEQWLVEQLPRQRTQGSVLMEMITPNQQEKVNAVKDRFKRGETLTGQQITEQTAWQKGWKWDLYSGVATEALQGPYLLLSANLDRSEIKKFYEHPLPVTGALSTQPSVQAAITKTIEESHGGKLEPKQAEAMLAIQQQRDRRMAESLLAAPTPALLIVGGYHANRALGVPLHIEDIAPMTELTVVMLAEEGVKVDKSNADFVWYTEKAKP</sequence>
<dbReference type="HOGENOM" id="CLU_062196_1_0_6"/>
<evidence type="ECO:0000256" key="1">
    <source>
        <dbReference type="SAM" id="SignalP"/>
    </source>
</evidence>
<dbReference type="PIRSF" id="PIRSF020419">
    <property type="entry name" value="Fe_uptake_reg_CjrA_prd"/>
    <property type="match status" value="1"/>
</dbReference>
<keyword evidence="1" id="KW-0732">Signal</keyword>
<dbReference type="Pfam" id="PF04187">
    <property type="entry name" value="Cofac_haem_bdg"/>
    <property type="match status" value="1"/>
</dbReference>
<accession>A0A097R4T3</accession>
<keyword evidence="4" id="KW-1185">Reference proteome</keyword>
<dbReference type="PROSITE" id="PS51257">
    <property type="entry name" value="PROKAR_LIPOPROTEIN"/>
    <property type="match status" value="1"/>
</dbReference>
<dbReference type="Proteomes" id="UP000029986">
    <property type="component" value="Chromosome"/>
</dbReference>
<dbReference type="eggNOG" id="COG3016">
    <property type="taxonomic scope" value="Bacteria"/>
</dbReference>
<organism evidence="3 4">
    <name type="scientific">Hafnia alvei FB1</name>
    <dbReference type="NCBI Taxonomy" id="1453496"/>
    <lineage>
        <taxon>Bacteria</taxon>
        <taxon>Pseudomonadati</taxon>
        <taxon>Pseudomonadota</taxon>
        <taxon>Gammaproteobacteria</taxon>
        <taxon>Enterobacterales</taxon>
        <taxon>Hafniaceae</taxon>
        <taxon>Hafnia</taxon>
    </lineage>
</organism>
<protein>
    <submittedName>
        <fullName evidence="3">Iron-regulated protein</fullName>
    </submittedName>
</protein>
<evidence type="ECO:0000313" key="3">
    <source>
        <dbReference type="EMBL" id="AIU73729.1"/>
    </source>
</evidence>